<organism evidence="1 2">
    <name type="scientific">Gymnopus androsaceus JB14</name>
    <dbReference type="NCBI Taxonomy" id="1447944"/>
    <lineage>
        <taxon>Eukaryota</taxon>
        <taxon>Fungi</taxon>
        <taxon>Dikarya</taxon>
        <taxon>Basidiomycota</taxon>
        <taxon>Agaricomycotina</taxon>
        <taxon>Agaricomycetes</taxon>
        <taxon>Agaricomycetidae</taxon>
        <taxon>Agaricales</taxon>
        <taxon>Marasmiineae</taxon>
        <taxon>Omphalotaceae</taxon>
        <taxon>Gymnopus</taxon>
    </lineage>
</organism>
<dbReference type="Proteomes" id="UP000799118">
    <property type="component" value="Unassembled WGS sequence"/>
</dbReference>
<keyword evidence="2" id="KW-1185">Reference proteome</keyword>
<dbReference type="EMBL" id="ML769976">
    <property type="protein sequence ID" value="KAE9385511.1"/>
    <property type="molecule type" value="Genomic_DNA"/>
</dbReference>
<reference evidence="1" key="1">
    <citation type="journal article" date="2019" name="Environ. Microbiol.">
        <title>Fungal ecological strategies reflected in gene transcription - a case study of two litter decomposers.</title>
        <authorList>
            <person name="Barbi F."/>
            <person name="Kohler A."/>
            <person name="Barry K."/>
            <person name="Baskaran P."/>
            <person name="Daum C."/>
            <person name="Fauchery L."/>
            <person name="Ihrmark K."/>
            <person name="Kuo A."/>
            <person name="LaButti K."/>
            <person name="Lipzen A."/>
            <person name="Morin E."/>
            <person name="Grigoriev I.V."/>
            <person name="Henrissat B."/>
            <person name="Lindahl B."/>
            <person name="Martin F."/>
        </authorList>
    </citation>
    <scope>NUCLEOTIDE SEQUENCE</scope>
    <source>
        <strain evidence="1">JB14</strain>
    </source>
</reference>
<evidence type="ECO:0000313" key="1">
    <source>
        <dbReference type="EMBL" id="KAE9385511.1"/>
    </source>
</evidence>
<name>A0A6A4GIU4_9AGAR</name>
<sequence>MDLCYALWAFNVAVACEYNASAASAQNFPIPPYGGANFVNVNLCIVVVNAPGTLFAFKPDHVHGTTISGGTTYHELTFTFLKRISDALAELGDRTIFGESQWGAGDGNIDHEWSH</sequence>
<accession>A0A6A4GIU4</accession>
<proteinExistence type="predicted"/>
<dbReference type="AlphaFoldDB" id="A0A6A4GIU4"/>
<protein>
    <submittedName>
        <fullName evidence="1">Uncharacterized protein</fullName>
    </submittedName>
</protein>
<gene>
    <name evidence="1" type="ORF">BT96DRAFT_928761</name>
</gene>
<evidence type="ECO:0000313" key="2">
    <source>
        <dbReference type="Proteomes" id="UP000799118"/>
    </source>
</evidence>
<dbReference type="OrthoDB" id="3049154at2759"/>